<proteinExistence type="inferred from homology"/>
<comment type="catalytic activity">
    <reaction evidence="2">
        <text>allantoate + H2O = (S)-ureidoglycolate + urea</text>
        <dbReference type="Rhea" id="RHEA:11016"/>
        <dbReference type="ChEBI" id="CHEBI:15377"/>
        <dbReference type="ChEBI" id="CHEBI:16199"/>
        <dbReference type="ChEBI" id="CHEBI:17536"/>
        <dbReference type="ChEBI" id="CHEBI:57296"/>
        <dbReference type="EC" id="3.5.3.4"/>
    </reaction>
</comment>
<evidence type="ECO:0000256" key="2">
    <source>
        <dbReference type="HAMAP-Rule" id="MF_00813"/>
    </source>
</evidence>
<protein>
    <recommendedName>
        <fullName evidence="2">Probable allantoicase</fullName>
        <ecNumber evidence="2">3.5.3.4</ecNumber>
    </recommendedName>
    <alternativeName>
        <fullName evidence="2">Allantoate amidinohydrolase</fullName>
    </alternativeName>
</protein>
<dbReference type="PANTHER" id="PTHR12045">
    <property type="entry name" value="ALLANTOICASE"/>
    <property type="match status" value="1"/>
</dbReference>
<dbReference type="SUPFAM" id="SSF49785">
    <property type="entry name" value="Galactose-binding domain-like"/>
    <property type="match status" value="2"/>
</dbReference>
<keyword evidence="5" id="KW-1185">Reference proteome</keyword>
<dbReference type="RefSeq" id="WP_133106815.1">
    <property type="nucleotide sequence ID" value="NZ_SMNA01000003.1"/>
</dbReference>
<sequence length="362" mass="39344">MNPQAALGGTGTENEDSVPDFLSYPDLASRALAGSVVAANDELFAQRENLISAHSPAFDPADFGHKGKVYDGWETRRRRDEGNDWAIVRLGVPGVVHGVVVDTAWFRGNYPPFISVEAVALDGYPGLADLLEADWHTLVPRSDALGDTPNYYAVDTARARRWTHVRLSIYPDGGVARFRVHGEAVPDPDFLTGTIDLAAAENGGSLAYASDAFYSSPAAIILPGRARNMGEGWENARRRGPGNDYAIFSLAQRGTIRHVEVDTSYYVGNAPGWVRLSVADLAPGVNLDTSPDGESGRWTDILAKVAVQADTRHRFLTDATAPATHLRLDVYPDGGLARLRAWGELSDEDLAKARTRYEETRP</sequence>
<evidence type="ECO:0000313" key="4">
    <source>
        <dbReference type="EMBL" id="TDE95886.1"/>
    </source>
</evidence>
<dbReference type="InterPro" id="IPR008979">
    <property type="entry name" value="Galactose-bd-like_sf"/>
</dbReference>
<dbReference type="EC" id="3.5.3.4" evidence="2"/>
<evidence type="ECO:0000256" key="1">
    <source>
        <dbReference type="ARBA" id="ARBA00009242"/>
    </source>
</evidence>
<evidence type="ECO:0000259" key="3">
    <source>
        <dbReference type="Pfam" id="PF03561"/>
    </source>
</evidence>
<comment type="pathway">
    <text evidence="2">Nitrogen metabolism; (S)-allantoin degradation; (S)-ureidoglycolate from allantoate (aminidohydrolase route): step 1/1.</text>
</comment>
<name>A0ABY2E5L3_9MICO</name>
<feature type="domain" description="Allantoicase" evidence="3">
    <location>
        <begin position="203"/>
        <end position="344"/>
    </location>
</feature>
<keyword evidence="2 4" id="KW-0378">Hydrolase</keyword>
<organism evidence="4 5">
    <name type="scientific">Occultella glacieicola</name>
    <dbReference type="NCBI Taxonomy" id="2518684"/>
    <lineage>
        <taxon>Bacteria</taxon>
        <taxon>Bacillati</taxon>
        <taxon>Actinomycetota</taxon>
        <taxon>Actinomycetes</taxon>
        <taxon>Micrococcales</taxon>
        <taxon>Ruaniaceae</taxon>
        <taxon>Occultella</taxon>
    </lineage>
</organism>
<dbReference type="PIRSF" id="PIRSF016516">
    <property type="entry name" value="Allantoicase"/>
    <property type="match status" value="1"/>
</dbReference>
<dbReference type="GO" id="GO:0004037">
    <property type="term" value="F:allantoicase activity"/>
    <property type="evidence" value="ECO:0007669"/>
    <property type="project" value="UniProtKB-EC"/>
</dbReference>
<gene>
    <name evidence="2" type="primary">alc</name>
    <name evidence="4" type="ORF">EXU48_06405</name>
</gene>
<feature type="domain" description="Allantoicase" evidence="3">
    <location>
        <begin position="34"/>
        <end position="184"/>
    </location>
</feature>
<comment type="similarity">
    <text evidence="1 2">Belongs to the allantoicase family.</text>
</comment>
<dbReference type="InterPro" id="IPR015908">
    <property type="entry name" value="Allantoicase_dom"/>
</dbReference>
<evidence type="ECO:0000313" key="5">
    <source>
        <dbReference type="Proteomes" id="UP000504882"/>
    </source>
</evidence>
<dbReference type="InterPro" id="IPR005164">
    <property type="entry name" value="Allantoicase"/>
</dbReference>
<dbReference type="NCBIfam" id="TIGR02961">
    <property type="entry name" value="allantoicase"/>
    <property type="match status" value="1"/>
</dbReference>
<dbReference type="EMBL" id="SMNA01000003">
    <property type="protein sequence ID" value="TDE95886.1"/>
    <property type="molecule type" value="Genomic_DNA"/>
</dbReference>
<accession>A0ABY2E5L3</accession>
<dbReference type="HAMAP" id="MF_00813">
    <property type="entry name" value="Allantoicase"/>
    <property type="match status" value="1"/>
</dbReference>
<keyword evidence="2" id="KW-0659">Purine metabolism</keyword>
<dbReference type="Proteomes" id="UP000504882">
    <property type="component" value="Unassembled WGS sequence"/>
</dbReference>
<reference evidence="4 5" key="1">
    <citation type="submission" date="2019-03" db="EMBL/GenBank/DDBJ databases">
        <title>Genomic features of bacteria from cold environments.</title>
        <authorList>
            <person name="Shen L."/>
        </authorList>
    </citation>
    <scope>NUCLEOTIDE SEQUENCE [LARGE SCALE GENOMIC DNA]</scope>
    <source>
        <strain evidence="5">T3246-1</strain>
    </source>
</reference>
<dbReference type="PANTHER" id="PTHR12045:SF3">
    <property type="entry name" value="INACTIVE ALLANTOICASE-RELATED"/>
    <property type="match status" value="1"/>
</dbReference>
<comment type="caution">
    <text evidence="4">The sequence shown here is derived from an EMBL/GenBank/DDBJ whole genome shotgun (WGS) entry which is preliminary data.</text>
</comment>
<dbReference type="Pfam" id="PF03561">
    <property type="entry name" value="Allantoicase"/>
    <property type="match status" value="2"/>
</dbReference>
<dbReference type="Gene3D" id="2.60.120.260">
    <property type="entry name" value="Galactose-binding domain-like"/>
    <property type="match status" value="2"/>
</dbReference>